<protein>
    <submittedName>
        <fullName evidence="4">Homospermidine synthase</fullName>
    </submittedName>
</protein>
<dbReference type="EMBL" id="NBTX02000004">
    <property type="protein sequence ID" value="PNL60813.1"/>
    <property type="molecule type" value="Genomic_DNA"/>
</dbReference>
<dbReference type="Gene3D" id="3.30.360.30">
    <property type="entry name" value="homospermidine synthase like"/>
    <property type="match status" value="1"/>
</dbReference>
<dbReference type="InterPro" id="IPR023181">
    <property type="entry name" value="Homospermid_syn-like_C"/>
</dbReference>
<dbReference type="InterPro" id="IPR032095">
    <property type="entry name" value="Sacchrp_dh-like_C"/>
</dbReference>
<gene>
    <name evidence="4" type="ORF">A6J39_006035</name>
</gene>
<keyword evidence="1" id="KW-1133">Transmembrane helix</keyword>
<keyword evidence="5" id="KW-1185">Reference proteome</keyword>
<dbReference type="Gene3D" id="3.40.50.720">
    <property type="entry name" value="NAD(P)-binding Rossmann-like Domain"/>
    <property type="match status" value="1"/>
</dbReference>
<feature type="domain" description="Saccharopine dehydrogenase NADP binding" evidence="2">
    <location>
        <begin position="12"/>
        <end position="146"/>
    </location>
</feature>
<dbReference type="Pfam" id="PF16653">
    <property type="entry name" value="Sacchrp_dh_C"/>
    <property type="match status" value="1"/>
</dbReference>
<accession>A0AAX0WSE9</accession>
<feature type="transmembrane region" description="Helical" evidence="1">
    <location>
        <begin position="12"/>
        <end position="29"/>
    </location>
</feature>
<dbReference type="Pfam" id="PF03435">
    <property type="entry name" value="Sacchrp_dh_NADP"/>
    <property type="match status" value="1"/>
</dbReference>
<dbReference type="Proteomes" id="UP000192511">
    <property type="component" value="Unassembled WGS sequence"/>
</dbReference>
<evidence type="ECO:0000259" key="2">
    <source>
        <dbReference type="Pfam" id="PF03435"/>
    </source>
</evidence>
<organism evidence="4 5">
    <name type="scientific">Legionella anisa</name>
    <dbReference type="NCBI Taxonomy" id="28082"/>
    <lineage>
        <taxon>Bacteria</taxon>
        <taxon>Pseudomonadati</taxon>
        <taxon>Pseudomonadota</taxon>
        <taxon>Gammaproteobacteria</taxon>
        <taxon>Legionellales</taxon>
        <taxon>Legionellaceae</taxon>
        <taxon>Legionella</taxon>
    </lineage>
</organism>
<dbReference type="RefSeq" id="WP_019233589.1">
    <property type="nucleotide sequence ID" value="NZ_CAAAHR010000046.1"/>
</dbReference>
<name>A0AAX0WSE9_9GAMM</name>
<dbReference type="InterPro" id="IPR005097">
    <property type="entry name" value="Sacchrp_dh_NADP-bd"/>
</dbReference>
<sequence>MEKAKDHYKNQIIMIGFGCIGRALLPLLIDKLNIKPSHITVITNGEESIGIAQKFGINFQVKTITRTNYIEIIGDRLQPGDFVIDVSITLSSYCMLTLCEQKGALYINASTERWGNEFILENIPPESRTNYLLREEVLKLKGKTNKTAIITHGANPGLVSHFVKQALLNIARDNQITIQIPKTRSDWAKLAYTLGIKVIHIAERDTQTALPFKTVGEFVNTWSIKGFIEEIRQPVEIGWGSHERHLPEGAKSHTVGPKCSIYLERPSASIKIRSWTPSFGAYHGFLITHPETTSITHFLTLKEGAELHYRPTVLYSYCPCPDAILSLYELYGNEWIPQKKSRLIVDEVTQGVDELGVLLMGNLKGAYWFGSTLSIEQARTLAPYNNATSLQVVAGLFAGIVWAIEHPNQGILEPEDLNYEEILKFALPFLGTVDGYYTDWTPLQNRGWLYSENLDVQDPWQFVNTLV</sequence>
<proteinExistence type="predicted"/>
<dbReference type="AlphaFoldDB" id="A0AAX0WSE9"/>
<evidence type="ECO:0000259" key="3">
    <source>
        <dbReference type="Pfam" id="PF16653"/>
    </source>
</evidence>
<feature type="domain" description="Saccharopine dehydrogenase-like C-terminal" evidence="3">
    <location>
        <begin position="153"/>
        <end position="430"/>
    </location>
</feature>
<evidence type="ECO:0000313" key="4">
    <source>
        <dbReference type="EMBL" id="PNL60813.1"/>
    </source>
</evidence>
<evidence type="ECO:0000256" key="1">
    <source>
        <dbReference type="SAM" id="Phobius"/>
    </source>
</evidence>
<keyword evidence="1" id="KW-0812">Transmembrane</keyword>
<dbReference type="GeneID" id="98066928"/>
<keyword evidence="1" id="KW-0472">Membrane</keyword>
<evidence type="ECO:0000313" key="5">
    <source>
        <dbReference type="Proteomes" id="UP000192511"/>
    </source>
</evidence>
<reference evidence="4" key="1">
    <citation type="submission" date="2017-12" db="EMBL/GenBank/DDBJ databases">
        <title>FDA dAtabase for Regulatory Grade micrObial Sequences (FDA-ARGOS): Supporting development and validation of Infectious Disease Dx tests.</title>
        <authorList>
            <person name="Kerrigan L."/>
            <person name="Tallon L.J."/>
            <person name="Sadzewicz L."/>
            <person name="Sengamalay N."/>
            <person name="Ott S."/>
            <person name="Godinez A."/>
            <person name="Nagaraj S."/>
            <person name="Vavikolanu K."/>
            <person name="Vyas G."/>
            <person name="Nadendla S."/>
            <person name="Aluvathingal J."/>
            <person name="Sichtig H."/>
        </authorList>
    </citation>
    <scope>NUCLEOTIDE SEQUENCE [LARGE SCALE GENOMIC DNA]</scope>
    <source>
        <strain evidence="4">FDAARGOS_200</strain>
    </source>
</reference>
<comment type="caution">
    <text evidence="4">The sequence shown here is derived from an EMBL/GenBank/DDBJ whole genome shotgun (WGS) entry which is preliminary data.</text>
</comment>